<dbReference type="InterPro" id="IPR012334">
    <property type="entry name" value="Pectin_lyas_fold"/>
</dbReference>
<protein>
    <recommendedName>
        <fullName evidence="2">Right handed beta helix domain-containing protein</fullName>
    </recommendedName>
</protein>
<dbReference type="SUPFAM" id="SSF51126">
    <property type="entry name" value="Pectin lyase-like"/>
    <property type="match status" value="1"/>
</dbReference>
<feature type="signal peptide" evidence="1">
    <location>
        <begin position="1"/>
        <end position="27"/>
    </location>
</feature>
<organism evidence="3 4">
    <name type="scientific">Sphingobacterium humi</name>
    <dbReference type="NCBI Taxonomy" id="1796905"/>
    <lineage>
        <taxon>Bacteria</taxon>
        <taxon>Pseudomonadati</taxon>
        <taxon>Bacteroidota</taxon>
        <taxon>Sphingobacteriia</taxon>
        <taxon>Sphingobacteriales</taxon>
        <taxon>Sphingobacteriaceae</taxon>
        <taxon>Sphingobacterium</taxon>
    </lineage>
</organism>
<dbReference type="InterPro" id="IPR022442">
    <property type="entry name" value="SO_2930-like_dom"/>
</dbReference>
<accession>A0A6N8L2W1</accession>
<comment type="caution">
    <text evidence="3">The sequence shown here is derived from an EMBL/GenBank/DDBJ whole genome shotgun (WGS) entry which is preliminary data.</text>
</comment>
<dbReference type="InterPro" id="IPR011050">
    <property type="entry name" value="Pectin_lyase_fold/virulence"/>
</dbReference>
<reference evidence="3 4" key="1">
    <citation type="submission" date="2019-12" db="EMBL/GenBank/DDBJ databases">
        <authorList>
            <person name="Dong K."/>
        </authorList>
    </citation>
    <scope>NUCLEOTIDE SEQUENCE [LARGE SCALE GENOMIC DNA]</scope>
    <source>
        <strain evidence="3 4">JCM 31225</strain>
    </source>
</reference>
<proteinExistence type="predicted"/>
<dbReference type="InterPro" id="IPR006626">
    <property type="entry name" value="PbH1"/>
</dbReference>
<dbReference type="EMBL" id="WSQA01000013">
    <property type="protein sequence ID" value="MVZ63424.1"/>
    <property type="molecule type" value="Genomic_DNA"/>
</dbReference>
<feature type="domain" description="Right handed beta helix" evidence="2">
    <location>
        <begin position="112"/>
        <end position="259"/>
    </location>
</feature>
<evidence type="ECO:0000313" key="3">
    <source>
        <dbReference type="EMBL" id="MVZ63424.1"/>
    </source>
</evidence>
<dbReference type="Pfam" id="PF13229">
    <property type="entry name" value="Beta_helix"/>
    <property type="match status" value="1"/>
</dbReference>
<evidence type="ECO:0000313" key="4">
    <source>
        <dbReference type="Proteomes" id="UP000435036"/>
    </source>
</evidence>
<dbReference type="Proteomes" id="UP000435036">
    <property type="component" value="Unassembled WGS sequence"/>
</dbReference>
<evidence type="ECO:0000256" key="1">
    <source>
        <dbReference type="SAM" id="SignalP"/>
    </source>
</evidence>
<name>A0A6N8L2W1_9SPHI</name>
<keyword evidence="4" id="KW-1185">Reference proteome</keyword>
<evidence type="ECO:0000259" key="2">
    <source>
        <dbReference type="Pfam" id="PF13229"/>
    </source>
</evidence>
<dbReference type="InterPro" id="IPR039448">
    <property type="entry name" value="Beta_helix"/>
</dbReference>
<gene>
    <name evidence="3" type="ORF">GQF63_15460</name>
</gene>
<sequence>MPIIFFKMNLKTIPMKRLSILALCCFALTVACKNGTEKSGSYPTQLTFGPGEEEKIEEAFLSLKDSTEIYLKEGNYKFQNLSIAQVNHILIHGAGPKKTILDFKDQKQGGEGIRVTDVSNFKIQGLEIRDSKGDLLKINNGKDIVINDLHAIWSTADSTSGGYGIYPVLCSNVLIENCYAEGASDAGIYVGQTKGAIVRNSKAAKNVAGCEIENSTDAEVYDNEFYNNTAGFLVFDLPDLSQRGGRIKAYNNHIHDNNFKNFAKAGSFGTSWGVGNASPGSGVIILATSEVEIYNNKIENNNSSAITIASGFTVDDKAAEKINENYSPIPTQIKIHGNTISMGKEFPKPAYEHRVGQLIIATEQQLNAMHPDRTNKRIPAILYDGVTSNIMSQGTDPNPDKLCINQPGENMFVNADFANVKNPANWKPNTNMDPFACK</sequence>
<dbReference type="AlphaFoldDB" id="A0A6N8L2W1"/>
<dbReference type="Gene3D" id="2.160.20.10">
    <property type="entry name" value="Single-stranded right-handed beta-helix, Pectin lyase-like"/>
    <property type="match status" value="1"/>
</dbReference>
<dbReference type="SMART" id="SM00710">
    <property type="entry name" value="PbH1"/>
    <property type="match status" value="5"/>
</dbReference>
<keyword evidence="1" id="KW-0732">Signal</keyword>
<dbReference type="PROSITE" id="PS51257">
    <property type="entry name" value="PROKAR_LIPOPROTEIN"/>
    <property type="match status" value="1"/>
</dbReference>
<feature type="chain" id="PRO_5026928067" description="Right handed beta helix domain-containing protein" evidence="1">
    <location>
        <begin position="28"/>
        <end position="438"/>
    </location>
</feature>
<dbReference type="NCBIfam" id="TIGR03805">
    <property type="entry name" value="beta_helix_1"/>
    <property type="match status" value="1"/>
</dbReference>